<keyword evidence="3" id="KW-1185">Reference proteome</keyword>
<dbReference type="AlphaFoldDB" id="A0A6N4ST17"/>
<sequence length="87" mass="9707">MFPMKKAYIILPLLLLILFIGLNMDAEAQCAMCRAQLETADNAGADAKNTGINSGILYLMLFPYILIAFIAFLWYRSSQKSKQQANA</sequence>
<reference evidence="2 3" key="1">
    <citation type="journal article" date="2007" name="Appl. Environ. Microbiol.">
        <title>Genome sequence of the cellulolytic gliding bacterium Cytophaga hutchinsonii.</title>
        <authorList>
            <person name="Xie G."/>
            <person name="Bruce D.C."/>
            <person name="Challacombe J.F."/>
            <person name="Chertkov O."/>
            <person name="Detter J.C."/>
            <person name="Gilna P."/>
            <person name="Han C.S."/>
            <person name="Lucas S."/>
            <person name="Misra M."/>
            <person name="Myers G.L."/>
            <person name="Richardson P."/>
            <person name="Tapia R."/>
            <person name="Thayer N."/>
            <person name="Thompson L.S."/>
            <person name="Brettin T.S."/>
            <person name="Henrissat B."/>
            <person name="Wilson D.B."/>
            <person name="McBride M.J."/>
        </authorList>
    </citation>
    <scope>NUCLEOTIDE SEQUENCE [LARGE SCALE GENOMIC DNA]</scope>
    <source>
        <strain evidence="3">ATCC 33406 / DSM 1761 / CIP 103989 / NBRC 15051 / NCIMB 9469 / D465</strain>
    </source>
</reference>
<organism evidence="2 3">
    <name type="scientific">Cytophaga hutchinsonii (strain ATCC 33406 / DSM 1761 / CIP 103989 / NBRC 15051 / NCIMB 9469 / D465)</name>
    <dbReference type="NCBI Taxonomy" id="269798"/>
    <lineage>
        <taxon>Bacteria</taxon>
        <taxon>Pseudomonadati</taxon>
        <taxon>Bacteroidota</taxon>
        <taxon>Cytophagia</taxon>
        <taxon>Cytophagales</taxon>
        <taxon>Cytophagaceae</taxon>
        <taxon>Cytophaga</taxon>
    </lineage>
</organism>
<proteinExistence type="predicted"/>
<protein>
    <submittedName>
        <fullName evidence="2">Uncharacterized protein</fullName>
    </submittedName>
</protein>
<feature type="transmembrane region" description="Helical" evidence="1">
    <location>
        <begin position="54"/>
        <end position="75"/>
    </location>
</feature>
<evidence type="ECO:0000313" key="3">
    <source>
        <dbReference type="Proteomes" id="UP000001822"/>
    </source>
</evidence>
<name>A0A6N4ST17_CYTH3</name>
<gene>
    <name evidence="2" type="ordered locus">CHU_2198</name>
</gene>
<keyword evidence="1" id="KW-1133">Transmembrane helix</keyword>
<dbReference type="KEGG" id="chu:CHU_2198"/>
<dbReference type="EMBL" id="CP000383">
    <property type="protein sequence ID" value="ABG59461.1"/>
    <property type="molecule type" value="Genomic_DNA"/>
</dbReference>
<dbReference type="Proteomes" id="UP000001822">
    <property type="component" value="Chromosome"/>
</dbReference>
<accession>A0A6N4ST17</accession>
<evidence type="ECO:0000256" key="1">
    <source>
        <dbReference type="SAM" id="Phobius"/>
    </source>
</evidence>
<keyword evidence="1" id="KW-0812">Transmembrane</keyword>
<keyword evidence="1" id="KW-0472">Membrane</keyword>
<evidence type="ECO:0000313" key="2">
    <source>
        <dbReference type="EMBL" id="ABG59461.1"/>
    </source>
</evidence>